<sequence>MYKQDEADAILIIGKSVMFGGIHRIKNQPGIAALAVLIDDNDDDARLVEPQKGTI</sequence>
<gene>
    <name evidence="1" type="ORF">SAMN06265784_11216</name>
</gene>
<dbReference type="EMBL" id="FXAT01000012">
    <property type="protein sequence ID" value="SMG58870.1"/>
    <property type="molecule type" value="Genomic_DNA"/>
</dbReference>
<organism evidence="1 2">
    <name type="scientific">Paraburkholderia susongensis</name>
    <dbReference type="NCBI Taxonomy" id="1515439"/>
    <lineage>
        <taxon>Bacteria</taxon>
        <taxon>Pseudomonadati</taxon>
        <taxon>Pseudomonadota</taxon>
        <taxon>Betaproteobacteria</taxon>
        <taxon>Burkholderiales</taxon>
        <taxon>Burkholderiaceae</taxon>
        <taxon>Paraburkholderia</taxon>
    </lineage>
</organism>
<accession>A0A1X7LYS9</accession>
<evidence type="ECO:0000313" key="2">
    <source>
        <dbReference type="Proteomes" id="UP000193228"/>
    </source>
</evidence>
<name>A0A1X7LYS9_9BURK</name>
<dbReference type="STRING" id="1515439.SAMN06265784_11216"/>
<protein>
    <submittedName>
        <fullName evidence="1">Uncharacterized protein</fullName>
    </submittedName>
</protein>
<proteinExistence type="predicted"/>
<dbReference type="Proteomes" id="UP000193228">
    <property type="component" value="Unassembled WGS sequence"/>
</dbReference>
<evidence type="ECO:0000313" key="1">
    <source>
        <dbReference type="EMBL" id="SMG58870.1"/>
    </source>
</evidence>
<dbReference type="RefSeq" id="WP_167387576.1">
    <property type="nucleotide sequence ID" value="NZ_FXAT01000012.1"/>
</dbReference>
<keyword evidence="2" id="KW-1185">Reference proteome</keyword>
<dbReference type="AlphaFoldDB" id="A0A1X7LYS9"/>
<reference evidence="2" key="1">
    <citation type="submission" date="2017-04" db="EMBL/GenBank/DDBJ databases">
        <authorList>
            <person name="Varghese N."/>
            <person name="Submissions S."/>
        </authorList>
    </citation>
    <scope>NUCLEOTIDE SEQUENCE [LARGE SCALE GENOMIC DNA]</scope>
    <source>
        <strain evidence="2">LMG 29540</strain>
    </source>
</reference>